<feature type="region of interest" description="Disordered" evidence="1">
    <location>
        <begin position="1"/>
        <end position="43"/>
    </location>
</feature>
<feature type="compositionally biased region" description="Basic residues" evidence="1">
    <location>
        <begin position="1"/>
        <end position="30"/>
    </location>
</feature>
<gene>
    <name evidence="2" type="ORF">BN1723_019707</name>
</gene>
<accession>A0A0G4NFX3</accession>
<sequence length="43" mass="5453">RARPRHKLLRRRRRRPGRPSPRRHARRLHRLLRDALPLPRHRV</sequence>
<dbReference type="EMBL" id="CVQI01034725">
    <property type="protein sequence ID" value="CRK45377.1"/>
    <property type="molecule type" value="Genomic_DNA"/>
</dbReference>
<evidence type="ECO:0000313" key="3">
    <source>
        <dbReference type="Proteomes" id="UP000045706"/>
    </source>
</evidence>
<feature type="compositionally biased region" description="Low complexity" evidence="1">
    <location>
        <begin position="34"/>
        <end position="43"/>
    </location>
</feature>
<dbReference type="AlphaFoldDB" id="A0A0G4NFX3"/>
<name>A0A0G4NFX3_VERLO</name>
<protein>
    <submittedName>
        <fullName evidence="2">Uncharacterized protein</fullName>
    </submittedName>
</protein>
<organism evidence="2 3">
    <name type="scientific">Verticillium longisporum</name>
    <name type="common">Verticillium dahliae var. longisporum</name>
    <dbReference type="NCBI Taxonomy" id="100787"/>
    <lineage>
        <taxon>Eukaryota</taxon>
        <taxon>Fungi</taxon>
        <taxon>Dikarya</taxon>
        <taxon>Ascomycota</taxon>
        <taxon>Pezizomycotina</taxon>
        <taxon>Sordariomycetes</taxon>
        <taxon>Hypocreomycetidae</taxon>
        <taxon>Glomerellales</taxon>
        <taxon>Plectosphaerellaceae</taxon>
        <taxon>Verticillium</taxon>
    </lineage>
</organism>
<reference evidence="3" key="1">
    <citation type="submission" date="2015-05" db="EMBL/GenBank/DDBJ databases">
        <authorList>
            <person name="Fogelqvist Johan"/>
        </authorList>
    </citation>
    <scope>NUCLEOTIDE SEQUENCE [LARGE SCALE GENOMIC DNA]</scope>
</reference>
<evidence type="ECO:0000256" key="1">
    <source>
        <dbReference type="SAM" id="MobiDB-lite"/>
    </source>
</evidence>
<proteinExistence type="predicted"/>
<evidence type="ECO:0000313" key="2">
    <source>
        <dbReference type="EMBL" id="CRK45377.1"/>
    </source>
</evidence>
<feature type="non-terminal residue" evidence="2">
    <location>
        <position position="1"/>
    </location>
</feature>
<dbReference type="Proteomes" id="UP000045706">
    <property type="component" value="Unassembled WGS sequence"/>
</dbReference>